<organism evidence="5 6">
    <name type="scientific">Rhizobium metallidurans</name>
    <dbReference type="NCBI Taxonomy" id="1265931"/>
    <lineage>
        <taxon>Bacteria</taxon>
        <taxon>Pseudomonadati</taxon>
        <taxon>Pseudomonadota</taxon>
        <taxon>Alphaproteobacteria</taxon>
        <taxon>Hyphomicrobiales</taxon>
        <taxon>Rhizobiaceae</taxon>
        <taxon>Rhizobium/Agrobacterium group</taxon>
        <taxon>Rhizobium</taxon>
    </lineage>
</organism>
<proteinExistence type="inferred from homology"/>
<comment type="similarity">
    <text evidence="1">Belongs to the 'GDXG' lipolytic enzyme family.</text>
</comment>
<reference evidence="5 6" key="1">
    <citation type="submission" date="2020-08" db="EMBL/GenBank/DDBJ databases">
        <title>Genomic Encyclopedia of Type Strains, Phase IV (KMG-IV): sequencing the most valuable type-strain genomes for metagenomic binning, comparative biology and taxonomic classification.</title>
        <authorList>
            <person name="Goeker M."/>
        </authorList>
    </citation>
    <scope>NUCLEOTIDE SEQUENCE [LARGE SCALE GENOMIC DNA]</scope>
    <source>
        <strain evidence="5 6">DSM 26575</strain>
    </source>
</reference>
<dbReference type="InterPro" id="IPR002168">
    <property type="entry name" value="Lipase_GDXG_HIS_AS"/>
</dbReference>
<evidence type="ECO:0000256" key="1">
    <source>
        <dbReference type="ARBA" id="ARBA00010515"/>
    </source>
</evidence>
<dbReference type="RefSeq" id="WP_183898276.1">
    <property type="nucleotide sequence ID" value="NZ_JACIDW010000001.1"/>
</dbReference>
<accession>A0A7W6CK70</accession>
<evidence type="ECO:0000256" key="2">
    <source>
        <dbReference type="ARBA" id="ARBA00022801"/>
    </source>
</evidence>
<name>A0A7W6CK70_9HYPH</name>
<dbReference type="InterPro" id="IPR029058">
    <property type="entry name" value="AB_hydrolase_fold"/>
</dbReference>
<comment type="caution">
    <text evidence="5">The sequence shown here is derived from an EMBL/GenBank/DDBJ whole genome shotgun (WGS) entry which is preliminary data.</text>
</comment>
<dbReference type="AlphaFoldDB" id="A0A7W6CK70"/>
<evidence type="ECO:0000313" key="5">
    <source>
        <dbReference type="EMBL" id="MBB3962535.1"/>
    </source>
</evidence>
<dbReference type="Proteomes" id="UP000582090">
    <property type="component" value="Unassembled WGS sequence"/>
</dbReference>
<sequence length="349" mass="37315">MRSAHHSGDAVGRSIVAALRAAVSVALLSLCLAAPSLAAEEPVQTEASKAQVAKLLDKMGEYYSKAGTLAERRAAFEQLMQQTPGPSKVQIRQVDAGGVAAELIWPARVHYALGKRAILYVHGGGFYSGSLDTHRASAASFAKAASADVLLIDYRLAPEYPYPSQIDDTLTAYLWLLDSGYESGNIVVLGDAAGGNLAIQAVLRQIKLRGPPPAAVIAISAVTDLAATGASITTNAANDPFGNAFQIEAARKAYLGDRSPTDPRVSPLYADMKGFPPLLMQVGSREISLDDTLRLADRARQAGVDVTTEVLPGMVHQWHLFPFWLDDARKSNQRAAEFALQHFADKPRP</sequence>
<dbReference type="PANTHER" id="PTHR48081:SF8">
    <property type="entry name" value="ALPHA_BETA HYDROLASE FOLD-3 DOMAIN-CONTAINING PROTEIN-RELATED"/>
    <property type="match status" value="1"/>
</dbReference>
<feature type="signal peptide" evidence="3">
    <location>
        <begin position="1"/>
        <end position="38"/>
    </location>
</feature>
<feature type="chain" id="PRO_5031557829" evidence="3">
    <location>
        <begin position="39"/>
        <end position="349"/>
    </location>
</feature>
<dbReference type="PROSITE" id="PS01173">
    <property type="entry name" value="LIPASE_GDXG_HIS"/>
    <property type="match status" value="1"/>
</dbReference>
<evidence type="ECO:0000256" key="3">
    <source>
        <dbReference type="SAM" id="SignalP"/>
    </source>
</evidence>
<dbReference type="SUPFAM" id="SSF53474">
    <property type="entry name" value="alpha/beta-Hydrolases"/>
    <property type="match status" value="1"/>
</dbReference>
<keyword evidence="2" id="KW-0378">Hydrolase</keyword>
<keyword evidence="3" id="KW-0732">Signal</keyword>
<dbReference type="Pfam" id="PF07859">
    <property type="entry name" value="Abhydrolase_3"/>
    <property type="match status" value="1"/>
</dbReference>
<feature type="domain" description="Alpha/beta hydrolase fold-3" evidence="4">
    <location>
        <begin position="118"/>
        <end position="319"/>
    </location>
</feature>
<dbReference type="InterPro" id="IPR013094">
    <property type="entry name" value="AB_hydrolase_3"/>
</dbReference>
<evidence type="ECO:0000259" key="4">
    <source>
        <dbReference type="Pfam" id="PF07859"/>
    </source>
</evidence>
<dbReference type="Gene3D" id="3.40.50.1820">
    <property type="entry name" value="alpha/beta hydrolase"/>
    <property type="match status" value="1"/>
</dbReference>
<dbReference type="GO" id="GO:0016787">
    <property type="term" value="F:hydrolase activity"/>
    <property type="evidence" value="ECO:0007669"/>
    <property type="project" value="UniProtKB-KW"/>
</dbReference>
<dbReference type="InterPro" id="IPR050300">
    <property type="entry name" value="GDXG_lipolytic_enzyme"/>
</dbReference>
<gene>
    <name evidence="5" type="ORF">GGQ67_000153</name>
</gene>
<dbReference type="EMBL" id="JACIDW010000001">
    <property type="protein sequence ID" value="MBB3962535.1"/>
    <property type="molecule type" value="Genomic_DNA"/>
</dbReference>
<dbReference type="PANTHER" id="PTHR48081">
    <property type="entry name" value="AB HYDROLASE SUPERFAMILY PROTEIN C4A8.06C"/>
    <property type="match status" value="1"/>
</dbReference>
<evidence type="ECO:0000313" key="6">
    <source>
        <dbReference type="Proteomes" id="UP000582090"/>
    </source>
</evidence>
<keyword evidence="6" id="KW-1185">Reference proteome</keyword>
<protein>
    <submittedName>
        <fullName evidence="5">Acetyl esterase/lipase</fullName>
    </submittedName>
</protein>